<keyword evidence="3" id="KW-1015">Disulfide bond</keyword>
<evidence type="ECO:0000256" key="3">
    <source>
        <dbReference type="ARBA" id="ARBA00023157"/>
    </source>
</evidence>
<accession>A0A3P9HGW2</accession>
<dbReference type="InterPro" id="IPR036179">
    <property type="entry name" value="Ig-like_dom_sf"/>
</dbReference>
<organism evidence="6 7">
    <name type="scientific">Oryzias latipes</name>
    <name type="common">Japanese rice fish</name>
    <name type="synonym">Japanese killifish</name>
    <dbReference type="NCBI Taxonomy" id="8090"/>
    <lineage>
        <taxon>Eukaryota</taxon>
        <taxon>Metazoa</taxon>
        <taxon>Chordata</taxon>
        <taxon>Craniata</taxon>
        <taxon>Vertebrata</taxon>
        <taxon>Euteleostomi</taxon>
        <taxon>Actinopterygii</taxon>
        <taxon>Neopterygii</taxon>
        <taxon>Teleostei</taxon>
        <taxon>Neoteleostei</taxon>
        <taxon>Acanthomorphata</taxon>
        <taxon>Ovalentaria</taxon>
        <taxon>Atherinomorphae</taxon>
        <taxon>Beloniformes</taxon>
        <taxon>Adrianichthyidae</taxon>
        <taxon>Oryziinae</taxon>
        <taxon>Oryzias</taxon>
    </lineage>
</organism>
<dbReference type="InterPro" id="IPR013783">
    <property type="entry name" value="Ig-like_fold"/>
</dbReference>
<evidence type="ECO:0000313" key="6">
    <source>
        <dbReference type="Ensembl" id="ENSORLP00015007012.1"/>
    </source>
</evidence>
<dbReference type="PANTHER" id="PTHR12231">
    <property type="entry name" value="CTX-RELATED TYPE I TRANSMEMBRANE PROTEIN"/>
    <property type="match status" value="1"/>
</dbReference>
<feature type="domain" description="Ig-like" evidence="5">
    <location>
        <begin position="110"/>
        <end position="180"/>
    </location>
</feature>
<reference key="1">
    <citation type="journal article" date="2007" name="Nature">
        <title>The medaka draft genome and insights into vertebrate genome evolution.</title>
        <authorList>
            <person name="Kasahara M."/>
            <person name="Naruse K."/>
            <person name="Sasaki S."/>
            <person name="Nakatani Y."/>
            <person name="Qu W."/>
            <person name="Ahsan B."/>
            <person name="Yamada T."/>
            <person name="Nagayasu Y."/>
            <person name="Doi K."/>
            <person name="Kasai Y."/>
            <person name="Jindo T."/>
            <person name="Kobayashi D."/>
            <person name="Shimada A."/>
            <person name="Toyoda A."/>
            <person name="Kuroki Y."/>
            <person name="Fujiyama A."/>
            <person name="Sasaki T."/>
            <person name="Shimizu A."/>
            <person name="Asakawa S."/>
            <person name="Shimizu N."/>
            <person name="Hashimoto S."/>
            <person name="Yang J."/>
            <person name="Lee Y."/>
            <person name="Matsushima K."/>
            <person name="Sugano S."/>
            <person name="Sakaizumi M."/>
            <person name="Narita T."/>
            <person name="Ohishi K."/>
            <person name="Haga S."/>
            <person name="Ohta F."/>
            <person name="Nomoto H."/>
            <person name="Nogata K."/>
            <person name="Morishita T."/>
            <person name="Endo T."/>
            <person name="Shin-I T."/>
            <person name="Takeda H."/>
            <person name="Morishita S."/>
            <person name="Kohara Y."/>
        </authorList>
    </citation>
    <scope>NUCLEOTIDE SEQUENCE [LARGE SCALE GENOMIC DNA]</scope>
    <source>
        <strain>Hd-rR</strain>
    </source>
</reference>
<evidence type="ECO:0000256" key="4">
    <source>
        <dbReference type="ARBA" id="ARBA00023319"/>
    </source>
</evidence>
<dbReference type="Proteomes" id="UP000265200">
    <property type="component" value="Chromosome 4"/>
</dbReference>
<reference evidence="6" key="3">
    <citation type="submission" date="2025-08" db="UniProtKB">
        <authorList>
            <consortium name="Ensembl"/>
        </authorList>
    </citation>
    <scope>IDENTIFICATION</scope>
    <source>
        <strain evidence="6">HSOK</strain>
    </source>
</reference>
<evidence type="ECO:0000313" key="7">
    <source>
        <dbReference type="Proteomes" id="UP000265200"/>
    </source>
</evidence>
<dbReference type="SMART" id="SM00408">
    <property type="entry name" value="IGc2"/>
    <property type="match status" value="2"/>
</dbReference>
<dbReference type="PROSITE" id="PS50835">
    <property type="entry name" value="IG_LIKE"/>
    <property type="match status" value="2"/>
</dbReference>
<dbReference type="InterPro" id="IPR003598">
    <property type="entry name" value="Ig_sub2"/>
</dbReference>
<sequence>KTEFCLTTMQLLHCNAFSCLVVPPSIANSQTNVTVIVNVQTTLPCEASGIPKPTVSWLKKGRTISLSLVLNIIFCQKSFFQPGDAGSYTCFATNAVGQDSWTVNYSSLEPPIIDGDLHSNRVEPLGGNTILNCEVRGDPPPTIQWSKNGVNIQISNRIRQMFNDFYFSSSLLQLVLLGHS</sequence>
<keyword evidence="4" id="KW-0393">Immunoglobulin domain</keyword>
<evidence type="ECO:0000256" key="2">
    <source>
        <dbReference type="ARBA" id="ARBA00022737"/>
    </source>
</evidence>
<dbReference type="InterPro" id="IPR007110">
    <property type="entry name" value="Ig-like_dom"/>
</dbReference>
<dbReference type="FunFam" id="2.60.40.10:FF:000032">
    <property type="entry name" value="palladin isoform X1"/>
    <property type="match status" value="1"/>
</dbReference>
<evidence type="ECO:0000259" key="5">
    <source>
        <dbReference type="PROSITE" id="PS50835"/>
    </source>
</evidence>
<dbReference type="Gene3D" id="2.60.40.10">
    <property type="entry name" value="Immunoglobulins"/>
    <property type="match status" value="2"/>
</dbReference>
<dbReference type="PANTHER" id="PTHR12231:SF253">
    <property type="entry name" value="DPR-INTERACTING PROTEIN ETA, ISOFORM B-RELATED"/>
    <property type="match status" value="1"/>
</dbReference>
<evidence type="ECO:0000256" key="1">
    <source>
        <dbReference type="ARBA" id="ARBA00022729"/>
    </source>
</evidence>
<reference evidence="6 7" key="2">
    <citation type="submission" date="2017-04" db="EMBL/GenBank/DDBJ databases">
        <title>CpG methylation of centromeres and impact of large insertions on vertebrate speciation.</title>
        <authorList>
            <person name="Ichikawa K."/>
            <person name="Yoshimura J."/>
            <person name="Morishita S."/>
        </authorList>
    </citation>
    <scope>NUCLEOTIDE SEQUENCE</scope>
    <source>
        <strain evidence="6 7">HSOK</strain>
    </source>
</reference>
<reference evidence="6" key="4">
    <citation type="submission" date="2025-09" db="UniProtKB">
        <authorList>
            <consortium name="Ensembl"/>
        </authorList>
    </citation>
    <scope>IDENTIFICATION</scope>
    <source>
        <strain evidence="6">HSOK</strain>
    </source>
</reference>
<name>A0A3P9HGW2_ORYLA</name>
<dbReference type="SUPFAM" id="SSF48726">
    <property type="entry name" value="Immunoglobulin"/>
    <property type="match status" value="2"/>
</dbReference>
<dbReference type="AlphaFoldDB" id="A0A3P9HGW2"/>
<keyword evidence="1" id="KW-0732">Signal</keyword>
<feature type="domain" description="Ig-like" evidence="5">
    <location>
        <begin position="24"/>
        <end position="104"/>
    </location>
</feature>
<dbReference type="InterPro" id="IPR051170">
    <property type="entry name" value="Neural/epithelial_adhesion"/>
</dbReference>
<proteinExistence type="predicted"/>
<protein>
    <recommendedName>
        <fullName evidence="5">Ig-like domain-containing protein</fullName>
    </recommendedName>
</protein>
<dbReference type="Pfam" id="PF13927">
    <property type="entry name" value="Ig_3"/>
    <property type="match status" value="2"/>
</dbReference>
<dbReference type="Ensembl" id="ENSORLT00015003247.1">
    <property type="protein sequence ID" value="ENSORLP00015007012.1"/>
    <property type="gene ID" value="ENSORLG00015007844.1"/>
</dbReference>
<keyword evidence="2" id="KW-0677">Repeat</keyword>